<keyword evidence="2" id="KW-1185">Reference proteome</keyword>
<evidence type="ECO:0008006" key="3">
    <source>
        <dbReference type="Google" id="ProtNLM"/>
    </source>
</evidence>
<dbReference type="InterPro" id="IPR011047">
    <property type="entry name" value="Quinoprotein_ADH-like_sf"/>
</dbReference>
<dbReference type="Proteomes" id="UP000295807">
    <property type="component" value="Unassembled WGS sequence"/>
</dbReference>
<dbReference type="Gene3D" id="2.130.10.10">
    <property type="entry name" value="YVTN repeat-like/Quinoprotein amine dehydrogenase"/>
    <property type="match status" value="1"/>
</dbReference>
<dbReference type="OrthoDB" id="1401957at2"/>
<reference evidence="1 2" key="1">
    <citation type="submission" date="2019-03" db="EMBL/GenBank/DDBJ databases">
        <title>Genomic Encyclopedia of Type Strains, Phase IV (KMG-IV): sequencing the most valuable type-strain genomes for metagenomic binning, comparative biology and taxonomic classification.</title>
        <authorList>
            <person name="Goeker M."/>
        </authorList>
    </citation>
    <scope>NUCLEOTIDE SEQUENCE [LARGE SCALE GENOMIC DNA]</scope>
    <source>
        <strain evidence="1 2">DSM 21100</strain>
    </source>
</reference>
<dbReference type="AlphaFoldDB" id="A0A4V2UTZ7"/>
<gene>
    <name evidence="1" type="ORF">EDD80_103317</name>
</gene>
<sequence length="439" mass="49390">MKYNLYFSLLLVCALLVISGSCKKETIFIIEKKPQVTLKIDKVINDSTITLKWTKYEGNDFKEYQLYRSTIVLENNEFVSSNSIIKVMHDADSVEFTERDMPFAKNIDYTIVVITDPASDENSYSTATYIRPRTLLSATFSDVLINRDRKMIYLYDRPSGKISAVDYEKSVELASVDLNVPIGYCDLGDFGGINTELYVSTYDGWIEILDAATLTTKDRLYVSGEEALSVVAEKGKLFVSTTDRSEVPGMPNGPLKVYDRATKKLIGRSGLHERTRLLYLEGTDLELIDITINLIPEDITFFRFNSEGKAEVVKEDPYHGDYMISPSLAKSFPDGSKFITSRSGSIFNKSLTFDRNIKDHSGNYVDFTFSENADIIYCAVNAKNKIEAISYPSLAPLKTYSTSYPPLRIFRDGNILLSVSAGILGFGGDKYYLIDKITL</sequence>
<protein>
    <recommendedName>
        <fullName evidence="3">Fibronectin type-III domain-containing protein</fullName>
    </recommendedName>
</protein>
<dbReference type="EMBL" id="SMAD01000003">
    <property type="protein sequence ID" value="TCS88452.1"/>
    <property type="molecule type" value="Genomic_DNA"/>
</dbReference>
<dbReference type="RefSeq" id="WP_132128657.1">
    <property type="nucleotide sequence ID" value="NZ_CP042432.1"/>
</dbReference>
<comment type="caution">
    <text evidence="1">The sequence shown here is derived from an EMBL/GenBank/DDBJ whole genome shotgun (WGS) entry which is preliminary data.</text>
</comment>
<organism evidence="1 2">
    <name type="scientific">Anseongella ginsenosidimutans</name>
    <dbReference type="NCBI Taxonomy" id="496056"/>
    <lineage>
        <taxon>Bacteria</taxon>
        <taxon>Pseudomonadati</taxon>
        <taxon>Bacteroidota</taxon>
        <taxon>Sphingobacteriia</taxon>
        <taxon>Sphingobacteriales</taxon>
        <taxon>Sphingobacteriaceae</taxon>
        <taxon>Anseongella</taxon>
    </lineage>
</organism>
<proteinExistence type="predicted"/>
<dbReference type="InterPro" id="IPR015943">
    <property type="entry name" value="WD40/YVTN_repeat-like_dom_sf"/>
</dbReference>
<accession>A0A4V2UTZ7</accession>
<evidence type="ECO:0000313" key="2">
    <source>
        <dbReference type="Proteomes" id="UP000295807"/>
    </source>
</evidence>
<dbReference type="SUPFAM" id="SSF50998">
    <property type="entry name" value="Quinoprotein alcohol dehydrogenase-like"/>
    <property type="match status" value="1"/>
</dbReference>
<dbReference type="PROSITE" id="PS51257">
    <property type="entry name" value="PROKAR_LIPOPROTEIN"/>
    <property type="match status" value="1"/>
</dbReference>
<name>A0A4V2UTZ7_9SPHI</name>
<evidence type="ECO:0000313" key="1">
    <source>
        <dbReference type="EMBL" id="TCS88452.1"/>
    </source>
</evidence>